<dbReference type="PROSITE" id="PS50296">
    <property type="entry name" value="SUI1"/>
    <property type="match status" value="1"/>
</dbReference>
<dbReference type="EMBL" id="KZ990105">
    <property type="protein sequence ID" value="RKP24656.1"/>
    <property type="molecule type" value="Genomic_DNA"/>
</dbReference>
<dbReference type="InterPro" id="IPR036877">
    <property type="entry name" value="SUI1_dom_sf"/>
</dbReference>
<reference evidence="3" key="1">
    <citation type="journal article" date="2018" name="Nat. Microbiol.">
        <title>Leveraging single-cell genomics to expand the fungal tree of life.</title>
        <authorList>
            <person name="Ahrendt S.R."/>
            <person name="Quandt C.A."/>
            <person name="Ciobanu D."/>
            <person name="Clum A."/>
            <person name="Salamov A."/>
            <person name="Andreopoulos B."/>
            <person name="Cheng J.F."/>
            <person name="Woyke T."/>
            <person name="Pelin A."/>
            <person name="Henrissat B."/>
            <person name="Reynolds N.K."/>
            <person name="Benny G.L."/>
            <person name="Smith M.E."/>
            <person name="James T.Y."/>
            <person name="Grigoriev I.V."/>
        </authorList>
    </citation>
    <scope>NUCLEOTIDE SEQUENCE [LARGE SCALE GENOMIC DNA]</scope>
    <source>
        <strain evidence="3">Benny S71-1</strain>
    </source>
</reference>
<evidence type="ECO:0000313" key="3">
    <source>
        <dbReference type="Proteomes" id="UP000278143"/>
    </source>
</evidence>
<dbReference type="GO" id="GO:0003743">
    <property type="term" value="F:translation initiation factor activity"/>
    <property type="evidence" value="ECO:0007669"/>
    <property type="project" value="InterPro"/>
</dbReference>
<sequence length="146" mass="16408">MSCLSLIHGQHHVMCCVLCEALTAASTTDIRVKQRNGRKCVTSIEGLDLVLKDVIIAENRLKNKGKEGKEERDGDELFLRWLKKIKSELMQELSVGGGKVNADKNGAPVIQFQGNKAYEAVDFLLGLKFRHTKSKIERSQIEIHDF</sequence>
<evidence type="ECO:0000313" key="2">
    <source>
        <dbReference type="EMBL" id="RKP24656.1"/>
    </source>
</evidence>
<dbReference type="InterPro" id="IPR001950">
    <property type="entry name" value="SUI1"/>
</dbReference>
<dbReference type="AlphaFoldDB" id="A0A4P9YX60"/>
<organism evidence="2 3">
    <name type="scientific">Syncephalis pseudoplumigaleata</name>
    <dbReference type="NCBI Taxonomy" id="1712513"/>
    <lineage>
        <taxon>Eukaryota</taxon>
        <taxon>Fungi</taxon>
        <taxon>Fungi incertae sedis</taxon>
        <taxon>Zoopagomycota</taxon>
        <taxon>Zoopagomycotina</taxon>
        <taxon>Zoopagomycetes</taxon>
        <taxon>Zoopagales</taxon>
        <taxon>Piptocephalidaceae</taxon>
        <taxon>Syncephalis</taxon>
    </lineage>
</organism>
<feature type="domain" description="SUI1" evidence="1">
    <location>
        <begin position="28"/>
        <end position="128"/>
    </location>
</feature>
<dbReference type="SUPFAM" id="SSF55159">
    <property type="entry name" value="eIF1-like"/>
    <property type="match status" value="1"/>
</dbReference>
<gene>
    <name evidence="2" type="ORF">SYNPS1DRAFT_29588</name>
</gene>
<dbReference type="Proteomes" id="UP000278143">
    <property type="component" value="Unassembled WGS sequence"/>
</dbReference>
<name>A0A4P9YX60_9FUNG</name>
<evidence type="ECO:0000259" key="1">
    <source>
        <dbReference type="PROSITE" id="PS50296"/>
    </source>
</evidence>
<dbReference type="Gene3D" id="3.30.780.10">
    <property type="entry name" value="SUI1-like domain"/>
    <property type="match status" value="1"/>
</dbReference>
<protein>
    <recommendedName>
        <fullName evidence="1">SUI1 domain-containing protein</fullName>
    </recommendedName>
</protein>
<accession>A0A4P9YX60</accession>
<dbReference type="OrthoDB" id="10248435at2759"/>
<keyword evidence="3" id="KW-1185">Reference proteome</keyword>
<proteinExistence type="predicted"/>